<dbReference type="RefSeq" id="WP_160619007.1">
    <property type="nucleotide sequence ID" value="NZ_CP047652.1"/>
</dbReference>
<dbReference type="GO" id="GO:0004553">
    <property type="term" value="F:hydrolase activity, hydrolyzing O-glycosyl compounds"/>
    <property type="evidence" value="ECO:0007669"/>
    <property type="project" value="InterPro"/>
</dbReference>
<comment type="similarity">
    <text evidence="2">Belongs to the virb1 family.</text>
</comment>
<evidence type="ECO:0000256" key="2">
    <source>
        <dbReference type="ARBA" id="ARBA00009387"/>
    </source>
</evidence>
<dbReference type="InterPro" id="IPR008939">
    <property type="entry name" value="Lytic_TGlycosylase_superhlx_U"/>
</dbReference>
<keyword evidence="6" id="KW-1185">Reference proteome</keyword>
<dbReference type="PROSITE" id="PS00922">
    <property type="entry name" value="TRANSGLYCOSYLASE"/>
    <property type="match status" value="1"/>
</dbReference>
<gene>
    <name evidence="5" type="ORF">GT348_06480</name>
</gene>
<evidence type="ECO:0000313" key="5">
    <source>
        <dbReference type="EMBL" id="QHI95934.1"/>
    </source>
</evidence>
<proteinExistence type="inferred from homology"/>
<dbReference type="InterPro" id="IPR008258">
    <property type="entry name" value="Transglycosylase_SLT_dom_1"/>
</dbReference>
<evidence type="ECO:0000259" key="4">
    <source>
        <dbReference type="Pfam" id="PF01464"/>
    </source>
</evidence>
<dbReference type="GO" id="GO:0042597">
    <property type="term" value="C:periplasmic space"/>
    <property type="evidence" value="ECO:0007669"/>
    <property type="project" value="InterPro"/>
</dbReference>
<dbReference type="GO" id="GO:0008933">
    <property type="term" value="F:peptidoglycan lytic transglycosylase activity"/>
    <property type="evidence" value="ECO:0007669"/>
    <property type="project" value="InterPro"/>
</dbReference>
<dbReference type="EMBL" id="CP047652">
    <property type="protein sequence ID" value="QHI95934.1"/>
    <property type="molecule type" value="Genomic_DNA"/>
</dbReference>
<dbReference type="AlphaFoldDB" id="A0A6P1NHE0"/>
<evidence type="ECO:0000256" key="3">
    <source>
        <dbReference type="ARBA" id="ARBA00022729"/>
    </source>
</evidence>
<accession>A0A6P1NHE0</accession>
<sequence length="665" mass="74845">MSLWPHLDFLELAPYVARVMYKRLPIVFASTARAIFVSAALLASTSPFYAQAKADVTLSEAIKLSGEAVFSEFHSHIKDGAIIFPHPLSDISAKRYESLFHSVRDARFTHIQEELNSISDKALRPDILAEYYLHTDIKPKQSDLRQWLDLYPQLPDANLIYTKLEAFRPTRKISPPPSLPYLKMEGTDITSQTGNEDLFSLQRKSHFDRVIHDHLNKGLPGARQALKLIRRTRGLKADYLAQLYGEVALTFLSQGKLRDAIHLGNIGFNKGSRQVGLPAFVMGLALWHEKQLQAASFCFKGAANAPKTEVDLQAASAFWEARVQERLHAKRAHKIWLRRAASFKNSFYGLLAKEALQRKLKQKDASATLSAADEVSLQHQILTESDVEAIMNSAEGRHFFALLQVGEQGRAENLARYMWPRLLKSDPVRAHSLQLVVREAGMTRLSQQMINVVDHIKQPQIAEIELPPLPKLKPHHGFKLDPALIYAVALMESNFNPDAVSPMGAYGLMQVQPRTASFVTAHHINFDKKGVAIIKVPRNMTKKLQDPGYNLEVGQLYLLYLSEAVSQASSDEKLKKGNLLHVLASYNVGPGAMLRWQALQPNQPDPLYFIETLPNFETRRYVHNVLCTTWLYAKKMGLKTPSLMALSERRWPSIASERAISSSHG</sequence>
<protein>
    <submittedName>
        <fullName evidence="5">Transglycosylase SLT domain-containing protein</fullName>
    </submittedName>
</protein>
<dbReference type="PANTHER" id="PTHR37423">
    <property type="entry name" value="SOLUBLE LYTIC MUREIN TRANSGLYCOSYLASE-RELATED"/>
    <property type="match status" value="1"/>
</dbReference>
<evidence type="ECO:0000313" key="6">
    <source>
        <dbReference type="Proteomes" id="UP000463975"/>
    </source>
</evidence>
<dbReference type="Gene3D" id="1.10.530.10">
    <property type="match status" value="1"/>
</dbReference>
<dbReference type="Gene3D" id="1.25.20.10">
    <property type="entry name" value="Bacterial muramidases"/>
    <property type="match status" value="1"/>
</dbReference>
<organism evidence="5 6">
    <name type="scientific">Aristophania vespae</name>
    <dbReference type="NCBI Taxonomy" id="2697033"/>
    <lineage>
        <taxon>Bacteria</taxon>
        <taxon>Pseudomonadati</taxon>
        <taxon>Pseudomonadota</taxon>
        <taxon>Alphaproteobacteria</taxon>
        <taxon>Acetobacterales</taxon>
        <taxon>Acetobacteraceae</taxon>
        <taxon>Aristophania</taxon>
    </lineage>
</organism>
<dbReference type="GO" id="GO:0016020">
    <property type="term" value="C:membrane"/>
    <property type="evidence" value="ECO:0007669"/>
    <property type="project" value="InterPro"/>
</dbReference>
<dbReference type="GO" id="GO:0000270">
    <property type="term" value="P:peptidoglycan metabolic process"/>
    <property type="evidence" value="ECO:0007669"/>
    <property type="project" value="InterPro"/>
</dbReference>
<dbReference type="Pfam" id="PF01464">
    <property type="entry name" value="SLT"/>
    <property type="match status" value="1"/>
</dbReference>
<dbReference type="InterPro" id="IPR023346">
    <property type="entry name" value="Lysozyme-like_dom_sf"/>
</dbReference>
<feature type="domain" description="Transglycosylase SLT" evidence="4">
    <location>
        <begin position="478"/>
        <end position="604"/>
    </location>
</feature>
<dbReference type="KEGG" id="bomb:GT348_06480"/>
<name>A0A6P1NHE0_9PROT</name>
<dbReference type="PANTHER" id="PTHR37423:SF2">
    <property type="entry name" value="MEMBRANE-BOUND LYTIC MUREIN TRANSGLYCOSYLASE C"/>
    <property type="match status" value="1"/>
</dbReference>
<comment type="similarity">
    <text evidence="1">Belongs to the transglycosylase Slt family.</text>
</comment>
<dbReference type="SUPFAM" id="SSF53955">
    <property type="entry name" value="Lysozyme-like"/>
    <property type="match status" value="1"/>
</dbReference>
<dbReference type="Proteomes" id="UP000463975">
    <property type="component" value="Chromosome"/>
</dbReference>
<reference evidence="5 6" key="1">
    <citation type="submission" date="2020-01" db="EMBL/GenBank/DDBJ databases">
        <title>Genome sequencing of strain KACC 21507.</title>
        <authorList>
            <person name="Heo J."/>
            <person name="Kim S.-J."/>
            <person name="Kim J.-S."/>
            <person name="Hong S.-B."/>
            <person name="Kwon S.-W."/>
        </authorList>
    </citation>
    <scope>NUCLEOTIDE SEQUENCE [LARGE SCALE GENOMIC DNA]</scope>
    <source>
        <strain evidence="5 6">KACC 21507</strain>
    </source>
</reference>
<dbReference type="InterPro" id="IPR000189">
    <property type="entry name" value="Transglyc_AS"/>
</dbReference>
<dbReference type="SUPFAM" id="SSF48435">
    <property type="entry name" value="Bacterial muramidases"/>
    <property type="match status" value="1"/>
</dbReference>
<evidence type="ECO:0000256" key="1">
    <source>
        <dbReference type="ARBA" id="ARBA00007734"/>
    </source>
</evidence>
<keyword evidence="3" id="KW-0732">Signal</keyword>